<name>A0A7G6E079_THEFR</name>
<gene>
    <name evidence="1" type="ORF">BR63_03610</name>
</gene>
<protein>
    <submittedName>
        <fullName evidence="1">Uncharacterized protein</fullName>
    </submittedName>
</protein>
<evidence type="ECO:0000313" key="2">
    <source>
        <dbReference type="Proteomes" id="UP000515847"/>
    </source>
</evidence>
<keyword evidence="2" id="KW-1185">Reference proteome</keyword>
<reference evidence="1 2" key="1">
    <citation type="journal article" date="2019" name="Front. Microbiol.">
        <title>Thermoanaerosceptrum fracticalcis gen. nov. sp. nov., a Novel Fumarate-Fermenting Microorganism From a Deep Fractured Carbonate Aquifer of the US Great Basin.</title>
        <authorList>
            <person name="Hamilton-Brehm S.D."/>
            <person name="Stewart L.E."/>
            <person name="Zavarin M."/>
            <person name="Caldwell M."/>
            <person name="Lawson P.A."/>
            <person name="Onstott T.C."/>
            <person name="Grzymski J."/>
            <person name="Neveux I."/>
            <person name="Lollar B.S."/>
            <person name="Russell C.E."/>
            <person name="Moser D.P."/>
        </authorList>
    </citation>
    <scope>NUCLEOTIDE SEQUENCE [LARGE SCALE GENOMIC DNA]</scope>
    <source>
        <strain evidence="1 2">DRI-13</strain>
    </source>
</reference>
<evidence type="ECO:0000313" key="1">
    <source>
        <dbReference type="EMBL" id="QNB45483.1"/>
    </source>
</evidence>
<dbReference type="Proteomes" id="UP000515847">
    <property type="component" value="Chromosome"/>
</dbReference>
<dbReference type="EMBL" id="CP045798">
    <property type="protein sequence ID" value="QNB45483.1"/>
    <property type="molecule type" value="Genomic_DNA"/>
</dbReference>
<proteinExistence type="predicted"/>
<dbReference type="KEGG" id="tfr:BR63_03610"/>
<accession>A0A7G6E079</accession>
<dbReference type="AlphaFoldDB" id="A0A7G6E079"/>
<dbReference type="RefSeq" id="WP_034424790.1">
    <property type="nucleotide sequence ID" value="NZ_CP045798.1"/>
</dbReference>
<organism evidence="1 2">
    <name type="scientific">Thermanaerosceptrum fracticalcis</name>
    <dbReference type="NCBI Taxonomy" id="1712410"/>
    <lineage>
        <taxon>Bacteria</taxon>
        <taxon>Bacillati</taxon>
        <taxon>Bacillota</taxon>
        <taxon>Clostridia</taxon>
        <taxon>Eubacteriales</taxon>
        <taxon>Peptococcaceae</taxon>
        <taxon>Thermanaerosceptrum</taxon>
    </lineage>
</organism>
<sequence>MVFFRNKSRFFVDSDFKAFDESLAQSEDDRVIAARQYVVDNRFKVLHFDHQSGNGLKDFFQTNKLYPHWQLQHLTNVYWPYPAANGGWVDYLRMGYGKERSLVQDLARRAGVFKEITNLGERDALAFYCVTQLQIGLNSDYWWINLYIDKKGWIEQYNLIEKIKDLHLESEFYQLLDSIAEEGYEFYIYPYPYEDSLIFTDGRDFVKMMREFKNLKKSCSISIEKTHEPNDINNNHNILNYLKGEFAKLLPLYNFISWHPKKNHYLIGL</sequence>
<dbReference type="OrthoDB" id="10004760at2"/>